<feature type="transmembrane region" description="Helical" evidence="1">
    <location>
        <begin position="12"/>
        <end position="30"/>
    </location>
</feature>
<name>A0A0E9LVF5_9BACT</name>
<feature type="transmembrane region" description="Helical" evidence="1">
    <location>
        <begin position="36"/>
        <end position="54"/>
    </location>
</feature>
<dbReference type="Proteomes" id="UP000032900">
    <property type="component" value="Unassembled WGS sequence"/>
</dbReference>
<comment type="caution">
    <text evidence="2">The sequence shown here is derived from an EMBL/GenBank/DDBJ whole genome shotgun (WGS) entry which is preliminary data.</text>
</comment>
<protein>
    <submittedName>
        <fullName evidence="2">Uncharacterized protein</fullName>
    </submittedName>
</protein>
<keyword evidence="1" id="KW-1133">Transmembrane helix</keyword>
<sequence>MRNPSAPKKITWIIGIIAGILGIIGHYARVDFLTEHNYVLLLAGFIVLAVGTTFKGI</sequence>
<keyword evidence="1" id="KW-0472">Membrane</keyword>
<organism evidence="2 3">
    <name type="scientific">Geofilum rubicundum JCM 15548</name>
    <dbReference type="NCBI Taxonomy" id="1236989"/>
    <lineage>
        <taxon>Bacteria</taxon>
        <taxon>Pseudomonadati</taxon>
        <taxon>Bacteroidota</taxon>
        <taxon>Bacteroidia</taxon>
        <taxon>Marinilabiliales</taxon>
        <taxon>Marinilabiliaceae</taxon>
        <taxon>Geofilum</taxon>
    </lineage>
</organism>
<reference evidence="2 3" key="1">
    <citation type="journal article" date="2015" name="Microbes Environ.">
        <title>Distribution and evolution of nitrogen fixation genes in the phylum bacteroidetes.</title>
        <authorList>
            <person name="Inoue J."/>
            <person name="Oshima K."/>
            <person name="Suda W."/>
            <person name="Sakamoto M."/>
            <person name="Iino T."/>
            <person name="Noda S."/>
            <person name="Hongoh Y."/>
            <person name="Hattori M."/>
            <person name="Ohkuma M."/>
        </authorList>
    </citation>
    <scope>NUCLEOTIDE SEQUENCE [LARGE SCALE GENOMIC DNA]</scope>
    <source>
        <strain evidence="2">JCM 15548</strain>
    </source>
</reference>
<evidence type="ECO:0000313" key="2">
    <source>
        <dbReference type="EMBL" id="GAO29293.1"/>
    </source>
</evidence>
<proteinExistence type="predicted"/>
<dbReference type="AlphaFoldDB" id="A0A0E9LVF5"/>
<gene>
    <name evidence="2" type="ORF">JCM15548_11467</name>
</gene>
<dbReference type="RefSeq" id="WP_173427652.1">
    <property type="nucleotide sequence ID" value="NZ_BAZW01000008.1"/>
</dbReference>
<accession>A0A0E9LVF5</accession>
<evidence type="ECO:0000313" key="3">
    <source>
        <dbReference type="Proteomes" id="UP000032900"/>
    </source>
</evidence>
<keyword evidence="3" id="KW-1185">Reference proteome</keyword>
<dbReference type="EMBL" id="BAZW01000008">
    <property type="protein sequence ID" value="GAO29293.1"/>
    <property type="molecule type" value="Genomic_DNA"/>
</dbReference>
<keyword evidence="1" id="KW-0812">Transmembrane</keyword>
<evidence type="ECO:0000256" key="1">
    <source>
        <dbReference type="SAM" id="Phobius"/>
    </source>
</evidence>